<gene>
    <name evidence="2" type="ORF">F2P56_009393</name>
</gene>
<keyword evidence="1" id="KW-0472">Membrane</keyword>
<evidence type="ECO:0000256" key="1">
    <source>
        <dbReference type="SAM" id="Phobius"/>
    </source>
</evidence>
<keyword evidence="1" id="KW-0812">Transmembrane</keyword>
<dbReference type="Gramene" id="Jr04_13210_p1">
    <property type="protein sequence ID" value="cds.Jr04_13210_p1"/>
    <property type="gene ID" value="Jr04_13210"/>
</dbReference>
<accession>A0A833XX49</accession>
<name>A0A833XX49_JUGRE</name>
<comment type="caution">
    <text evidence="2">The sequence shown here is derived from an EMBL/GenBank/DDBJ whole genome shotgun (WGS) entry which is preliminary data.</text>
</comment>
<dbReference type="EMBL" id="LIHL02000004">
    <property type="protein sequence ID" value="KAF5472699.1"/>
    <property type="molecule type" value="Genomic_DNA"/>
</dbReference>
<evidence type="ECO:0008006" key="4">
    <source>
        <dbReference type="Google" id="ProtNLM"/>
    </source>
</evidence>
<dbReference type="Proteomes" id="UP000619265">
    <property type="component" value="Unassembled WGS sequence"/>
</dbReference>
<keyword evidence="1" id="KW-1133">Transmembrane helix</keyword>
<dbReference type="AlphaFoldDB" id="A0A833XX49"/>
<reference evidence="2" key="2">
    <citation type="submission" date="2020-03" db="EMBL/GenBank/DDBJ databases">
        <title>Walnut 2.0.</title>
        <authorList>
            <person name="Marrano A."/>
            <person name="Britton M."/>
            <person name="Zimin A.V."/>
            <person name="Zaini P.A."/>
            <person name="Workman R."/>
            <person name="Puiu D."/>
            <person name="Bianco L."/>
            <person name="Allen B.J."/>
            <person name="Troggio M."/>
            <person name="Leslie C.A."/>
            <person name="Timp W."/>
            <person name="Dendekar A."/>
            <person name="Salzberg S.L."/>
            <person name="Neale D.B."/>
        </authorList>
    </citation>
    <scope>NUCLEOTIDE SEQUENCE</scope>
    <source>
        <tissue evidence="2">Leaves</tissue>
    </source>
</reference>
<organism evidence="2 3">
    <name type="scientific">Juglans regia</name>
    <name type="common">English walnut</name>
    <dbReference type="NCBI Taxonomy" id="51240"/>
    <lineage>
        <taxon>Eukaryota</taxon>
        <taxon>Viridiplantae</taxon>
        <taxon>Streptophyta</taxon>
        <taxon>Embryophyta</taxon>
        <taxon>Tracheophyta</taxon>
        <taxon>Spermatophyta</taxon>
        <taxon>Magnoliopsida</taxon>
        <taxon>eudicotyledons</taxon>
        <taxon>Gunneridae</taxon>
        <taxon>Pentapetalae</taxon>
        <taxon>rosids</taxon>
        <taxon>fabids</taxon>
        <taxon>Fagales</taxon>
        <taxon>Juglandaceae</taxon>
        <taxon>Juglans</taxon>
    </lineage>
</organism>
<dbReference type="PANTHER" id="PTHR33116:SF78">
    <property type="entry name" value="OS12G0587133 PROTEIN"/>
    <property type="match status" value="1"/>
</dbReference>
<evidence type="ECO:0000313" key="2">
    <source>
        <dbReference type="EMBL" id="KAF5472699.1"/>
    </source>
</evidence>
<feature type="transmembrane region" description="Helical" evidence="1">
    <location>
        <begin position="145"/>
        <end position="165"/>
    </location>
</feature>
<sequence length="175" mass="19439">METLSRTILGLVEGGFLYGFSVGNGDYGSIDISHLLFANDTLIFYGGNLGHIQSLRALLCFEVVSDLRVNLSKSELVPVEVVPDEVNLASLLGCKVSSLPNKYLGSPLGNSFKFERIWNVVVENVGQILASWKRLYLSKRGRLTLIKYTLSNLSTYFLSLFLLPIKVANHIKKLQ</sequence>
<protein>
    <recommendedName>
        <fullName evidence="4">Reverse transcriptase domain-containing protein</fullName>
    </recommendedName>
</protein>
<dbReference type="PANTHER" id="PTHR33116">
    <property type="entry name" value="REVERSE TRANSCRIPTASE ZINC-BINDING DOMAIN-CONTAINING PROTEIN-RELATED-RELATED"/>
    <property type="match status" value="1"/>
</dbReference>
<proteinExistence type="predicted"/>
<reference evidence="2" key="1">
    <citation type="submission" date="2015-10" db="EMBL/GenBank/DDBJ databases">
        <authorList>
            <person name="Martinez-Garcia P.J."/>
            <person name="Crepeau M.W."/>
            <person name="Puiu D."/>
            <person name="Gonzalez-Ibeas D."/>
            <person name="Whalen J."/>
            <person name="Stevens K."/>
            <person name="Paul R."/>
            <person name="Butterfield T."/>
            <person name="Britton M."/>
            <person name="Reagan R."/>
            <person name="Chakraborty S."/>
            <person name="Walawage S.L."/>
            <person name="Vasquez-Gross H.A."/>
            <person name="Cardeno C."/>
            <person name="Famula R."/>
            <person name="Pratt K."/>
            <person name="Kuruganti S."/>
            <person name="Aradhya M.K."/>
            <person name="Leslie C.A."/>
            <person name="Dandekar A.M."/>
            <person name="Salzberg S.L."/>
            <person name="Wegrzyn J.L."/>
            <person name="Langley C.H."/>
            <person name="Neale D.B."/>
        </authorList>
    </citation>
    <scope>NUCLEOTIDE SEQUENCE</scope>
    <source>
        <tissue evidence="2">Leaves</tissue>
    </source>
</reference>
<evidence type="ECO:0000313" key="3">
    <source>
        <dbReference type="Proteomes" id="UP000619265"/>
    </source>
</evidence>